<gene>
    <name evidence="4" type="ORF">ACFSCZ_03265</name>
</gene>
<dbReference type="PANTHER" id="PTHR31157:SF26">
    <property type="entry name" value="SCP-LIKE EXTRACELLULAR PROTEIN"/>
    <property type="match status" value="1"/>
</dbReference>
<keyword evidence="1" id="KW-0812">Transmembrane</keyword>
<organism evidence="4 5">
    <name type="scientific">Siminovitchia sediminis</name>
    <dbReference type="NCBI Taxonomy" id="1274353"/>
    <lineage>
        <taxon>Bacteria</taxon>
        <taxon>Bacillati</taxon>
        <taxon>Bacillota</taxon>
        <taxon>Bacilli</taxon>
        <taxon>Bacillales</taxon>
        <taxon>Bacillaceae</taxon>
        <taxon>Siminovitchia</taxon>
    </lineage>
</organism>
<protein>
    <submittedName>
        <fullName evidence="4">CAP domain-containing protein</fullName>
    </submittedName>
</protein>
<accession>A0ABW4KC64</accession>
<feature type="domain" description="CAP-associated" evidence="3">
    <location>
        <begin position="69"/>
        <end position="208"/>
    </location>
</feature>
<evidence type="ECO:0000259" key="2">
    <source>
        <dbReference type="Pfam" id="PF00188"/>
    </source>
</evidence>
<keyword evidence="5" id="KW-1185">Reference proteome</keyword>
<evidence type="ECO:0000259" key="3">
    <source>
        <dbReference type="Pfam" id="PF14504"/>
    </source>
</evidence>
<name>A0ABW4KC64_9BACI</name>
<evidence type="ECO:0000256" key="1">
    <source>
        <dbReference type="SAM" id="Phobius"/>
    </source>
</evidence>
<evidence type="ECO:0000313" key="4">
    <source>
        <dbReference type="EMBL" id="MFD1705767.1"/>
    </source>
</evidence>
<proteinExistence type="predicted"/>
<dbReference type="InterPro" id="IPR035940">
    <property type="entry name" value="CAP_sf"/>
</dbReference>
<dbReference type="RefSeq" id="WP_380772313.1">
    <property type="nucleotide sequence ID" value="NZ_JBHUEO010000005.1"/>
</dbReference>
<dbReference type="Proteomes" id="UP001597301">
    <property type="component" value="Unassembled WGS sequence"/>
</dbReference>
<feature type="transmembrane region" description="Helical" evidence="1">
    <location>
        <begin position="7"/>
        <end position="24"/>
    </location>
</feature>
<dbReference type="CDD" id="cd05379">
    <property type="entry name" value="CAP_bacterial"/>
    <property type="match status" value="1"/>
</dbReference>
<dbReference type="PANTHER" id="PTHR31157">
    <property type="entry name" value="SCP DOMAIN-CONTAINING PROTEIN"/>
    <property type="match status" value="1"/>
</dbReference>
<dbReference type="Pfam" id="PF00188">
    <property type="entry name" value="CAP"/>
    <property type="match status" value="1"/>
</dbReference>
<dbReference type="SUPFAM" id="SSF55797">
    <property type="entry name" value="PR-1-like"/>
    <property type="match status" value="1"/>
</dbReference>
<dbReference type="InterPro" id="IPR014044">
    <property type="entry name" value="CAP_dom"/>
</dbReference>
<dbReference type="InterPro" id="IPR029410">
    <property type="entry name" value="CAP_assoc"/>
</dbReference>
<dbReference type="EMBL" id="JBHUEO010000005">
    <property type="protein sequence ID" value="MFD1705767.1"/>
    <property type="molecule type" value="Genomic_DNA"/>
</dbReference>
<evidence type="ECO:0000313" key="5">
    <source>
        <dbReference type="Proteomes" id="UP001597301"/>
    </source>
</evidence>
<keyword evidence="1" id="KW-0472">Membrane</keyword>
<reference evidence="5" key="1">
    <citation type="journal article" date="2019" name="Int. J. Syst. Evol. Microbiol.">
        <title>The Global Catalogue of Microorganisms (GCM) 10K type strain sequencing project: providing services to taxonomists for standard genome sequencing and annotation.</title>
        <authorList>
            <consortium name="The Broad Institute Genomics Platform"/>
            <consortium name="The Broad Institute Genome Sequencing Center for Infectious Disease"/>
            <person name="Wu L."/>
            <person name="Ma J."/>
        </authorList>
    </citation>
    <scope>NUCLEOTIDE SEQUENCE [LARGE SCALE GENOMIC DNA]</scope>
    <source>
        <strain evidence="5">CGMCC 1.12295</strain>
    </source>
</reference>
<sequence length="355" mass="40483">MTLRTFFRVFIISAILLIFSFYFYSPEEIGPIIDDSNSLPPKPDYNTSIPLNGMQYTDKQPASGLGSFIGRTEKEFIDSFGEPDRREPSAYGYEWWIYNEDLDTYLQAGVQDGMVVTVYAAGKNVNVAPFKMGQSIENIHRSTVLETEFVVNIQDNTYRFELSEEDLNIRPLIQLGDIFAQLSIDKFTGSLFSVRFLDKQTLISHRPYELVYRGDLIEPEKPEESQWLPIERGSEQQIFDITNNARVALGLPPLRWDENVASVAYEHSKDMSENDYFSHESPDFGDLAARLEKGKIDFRTAGENIAADYVDGPAAVEGWLNSEAHREALLDEDYTHIGIGVYKKKYTQNFITPVN</sequence>
<feature type="domain" description="SCP" evidence="2">
    <location>
        <begin position="240"/>
        <end position="349"/>
    </location>
</feature>
<keyword evidence="1" id="KW-1133">Transmembrane helix</keyword>
<comment type="caution">
    <text evidence="4">The sequence shown here is derived from an EMBL/GenBank/DDBJ whole genome shotgun (WGS) entry which is preliminary data.</text>
</comment>
<dbReference type="Pfam" id="PF14504">
    <property type="entry name" value="CAP_assoc_N"/>
    <property type="match status" value="1"/>
</dbReference>
<dbReference type="Gene3D" id="3.40.33.10">
    <property type="entry name" value="CAP"/>
    <property type="match status" value="1"/>
</dbReference>